<evidence type="ECO:0000256" key="5">
    <source>
        <dbReference type="ARBA" id="ARBA00022614"/>
    </source>
</evidence>
<accession>A0ABK9MIX7</accession>
<evidence type="ECO:0000256" key="13">
    <source>
        <dbReference type="ARBA" id="ARBA00093408"/>
    </source>
</evidence>
<dbReference type="InterPro" id="IPR032675">
    <property type="entry name" value="LRR_dom_sf"/>
</dbReference>
<keyword evidence="12 15" id="KW-0472">Membrane</keyword>
<evidence type="ECO:0000259" key="16">
    <source>
        <dbReference type="Pfam" id="PF23598"/>
    </source>
</evidence>
<dbReference type="PANTHER" id="PTHR12886">
    <property type="entry name" value="PIG-M MANNOSYLTRANSFERASE"/>
    <property type="match status" value="1"/>
</dbReference>
<keyword evidence="18" id="KW-1185">Reference proteome</keyword>
<dbReference type="EC" id="2.4.1.-" evidence="15"/>
<dbReference type="InterPro" id="IPR003591">
    <property type="entry name" value="Leu-rich_rpt_typical-subtyp"/>
</dbReference>
<dbReference type="Gene3D" id="3.80.10.10">
    <property type="entry name" value="Ribonuclease Inhibitor"/>
    <property type="match status" value="2"/>
</dbReference>
<dbReference type="SUPFAM" id="SSF52058">
    <property type="entry name" value="L domain-like"/>
    <property type="match status" value="1"/>
</dbReference>
<feature type="transmembrane region" description="Helical" evidence="15">
    <location>
        <begin position="15"/>
        <end position="32"/>
    </location>
</feature>
<name>A0ABK9MIX7_GLOMM</name>
<feature type="domain" description="Disease resistance R13L4/SHOC-2-like LRR" evidence="16">
    <location>
        <begin position="401"/>
        <end position="511"/>
    </location>
</feature>
<reference evidence="17" key="1">
    <citation type="submission" date="2025-05" db="UniProtKB">
        <authorList>
            <consortium name="EnsemblMetazoa"/>
        </authorList>
    </citation>
    <scope>IDENTIFICATION</scope>
    <source>
        <strain evidence="17">Yale</strain>
    </source>
</reference>
<protein>
    <recommendedName>
        <fullName evidence="14 15">GPI alpha-1,4-mannosyltransferase I, catalytic subunit</fullName>
        <ecNumber evidence="15">2.4.1.-</ecNumber>
    </recommendedName>
    <alternativeName>
        <fullName evidence="15">GPI mannosyltransferase I</fullName>
    </alternativeName>
</protein>
<keyword evidence="7 15" id="KW-0808">Transferase</keyword>
<dbReference type="Pfam" id="PF23598">
    <property type="entry name" value="LRR_14"/>
    <property type="match status" value="1"/>
</dbReference>
<dbReference type="SMART" id="SM00364">
    <property type="entry name" value="LRR_BAC"/>
    <property type="match status" value="5"/>
</dbReference>
<dbReference type="PANTHER" id="PTHR12886:SF0">
    <property type="entry name" value="GPI MANNOSYLTRANSFERASE 1"/>
    <property type="match status" value="1"/>
</dbReference>
<comment type="subcellular location">
    <subcellularLocation>
        <location evidence="1 15">Endoplasmic reticulum membrane</location>
        <topology evidence="1 15">Multi-pass membrane protein</topology>
    </subcellularLocation>
</comment>
<evidence type="ECO:0000256" key="8">
    <source>
        <dbReference type="ARBA" id="ARBA00022692"/>
    </source>
</evidence>
<evidence type="ECO:0000256" key="4">
    <source>
        <dbReference type="ARBA" id="ARBA00022502"/>
    </source>
</evidence>
<dbReference type="EMBL" id="CCAG010002640">
    <property type="status" value="NOT_ANNOTATED_CDS"/>
    <property type="molecule type" value="Genomic_DNA"/>
</dbReference>
<evidence type="ECO:0000256" key="14">
    <source>
        <dbReference type="ARBA" id="ARBA00093608"/>
    </source>
</evidence>
<evidence type="ECO:0000256" key="7">
    <source>
        <dbReference type="ARBA" id="ARBA00022679"/>
    </source>
</evidence>
<dbReference type="InterPro" id="IPR055414">
    <property type="entry name" value="LRR_R13L4/SHOC2-like"/>
</dbReference>
<evidence type="ECO:0000256" key="9">
    <source>
        <dbReference type="ARBA" id="ARBA00022737"/>
    </source>
</evidence>
<dbReference type="PROSITE" id="PS51450">
    <property type="entry name" value="LRR"/>
    <property type="match status" value="4"/>
</dbReference>
<keyword evidence="11 15" id="KW-1133">Transmembrane helix</keyword>
<keyword evidence="5" id="KW-0433">Leucine-rich repeat</keyword>
<dbReference type="Pfam" id="PF05007">
    <property type="entry name" value="Mannosyl_trans"/>
    <property type="match status" value="1"/>
</dbReference>
<evidence type="ECO:0000256" key="6">
    <source>
        <dbReference type="ARBA" id="ARBA00022676"/>
    </source>
</evidence>
<comment type="caution">
    <text evidence="15">Lacks conserved residue(s) required for the propagation of feature annotation.</text>
</comment>
<sequence>MQIPSVLLHPAVGKLIYSGFDIWVAVLIYRLVRDELRFQYSLAKKTDCLQSDNIMRPEIVAKASACFWLYNPLTAVISTRGNGDSFSSFIVILTLYMIMKAFRAKEQRLSLLSVFYAGILHGLAIHLRLYPLFFSLAYYLALSEHSTCQIADFIRKLICPCKKQLLLVMGTVTSLAMLTLLFYKLYGFKFLYEAYIYHLVRKDLRHNFSLYFLMQYLGSDTEELTSLQKLLVLMPQLIMIMFLTFAFGQFRQSLPFCIFSITFVMVTYNSVITSQYFIWYLALLPLCFSNFKTVCENAVCQKAFTLNLSRFEMSDLPELVSKCENLLKLFLNHNHLQQLPTFANKLIHLQVLTLDYNKLTEFPSVICQLTTLKILNVSCNEITSVPKEIGQLVCLETFWCNNTGLAQLPTEIGNCESLETLGVRGNKLQQLPDSIRRLKKLRWLTLESNELTSVPHGLKELKQLVHLNLKNNRLLRIPSHTLAKMNKLQYVFLNDNRIEQICSTQQLQSLKFIRMLNLCGNPFCELAAVRGQLKEHENILYELIEQKAAAVIGDLDDFEVDDEDELSDWENSIETSDLDSTDDSSLENDLEDISILIPELSRYITNFS</sequence>
<feature type="transmembrane region" description="Helical" evidence="15">
    <location>
        <begin position="85"/>
        <end position="102"/>
    </location>
</feature>
<keyword evidence="10 15" id="KW-0256">Endoplasmic reticulum</keyword>
<dbReference type="InterPro" id="IPR001611">
    <property type="entry name" value="Leu-rich_rpt"/>
</dbReference>
<organism evidence="17 18">
    <name type="scientific">Glossina morsitans morsitans</name>
    <name type="common">Savannah tsetse fly</name>
    <dbReference type="NCBI Taxonomy" id="37546"/>
    <lineage>
        <taxon>Eukaryota</taxon>
        <taxon>Metazoa</taxon>
        <taxon>Ecdysozoa</taxon>
        <taxon>Arthropoda</taxon>
        <taxon>Hexapoda</taxon>
        <taxon>Insecta</taxon>
        <taxon>Pterygota</taxon>
        <taxon>Neoptera</taxon>
        <taxon>Endopterygota</taxon>
        <taxon>Diptera</taxon>
        <taxon>Brachycera</taxon>
        <taxon>Muscomorpha</taxon>
        <taxon>Hippoboscoidea</taxon>
        <taxon>Glossinidae</taxon>
        <taxon>Glossina</taxon>
    </lineage>
</organism>
<dbReference type="InterPro" id="IPR007704">
    <property type="entry name" value="PIG-M"/>
</dbReference>
<feature type="transmembrane region" description="Helical" evidence="15">
    <location>
        <begin position="166"/>
        <end position="186"/>
    </location>
</feature>
<evidence type="ECO:0000256" key="12">
    <source>
        <dbReference type="ARBA" id="ARBA00023136"/>
    </source>
</evidence>
<dbReference type="EnsemblMetazoa" id="GMOY001494.R1772">
    <property type="protein sequence ID" value="GMOY001494.P1772"/>
    <property type="gene ID" value="GMOY001494"/>
</dbReference>
<comment type="function">
    <text evidence="13 15">Catalytic subunit of the glycosylphosphatidylinositol-mannosyltransferase I complex which catalyzes the transfer of the first mannose, via an alpha-1,4 bond from a dolichol-phosphate-mannose (Dol-P-Man) to the glucosaminyl acyl phosphatidylinositol (GlcN-(acyl)PI) intermediate to generate alpha-D-Man-(1-&gt;4)-alpha-D-GlcN-(1-&gt;6)-(1-radyl,2-acyl-sn-glycero-3-phospho)-2-acyl-inositol and participates in the sixth step of the glycosylphosphatidylinositol-anchor biosynthesis.</text>
</comment>
<comment type="pathway">
    <text evidence="2 15">Glycolipid biosynthesis; glycosylphosphatidylinositol-anchor biosynthesis.</text>
</comment>
<evidence type="ECO:0000256" key="1">
    <source>
        <dbReference type="ARBA" id="ARBA00004477"/>
    </source>
</evidence>
<evidence type="ECO:0000256" key="11">
    <source>
        <dbReference type="ARBA" id="ARBA00022989"/>
    </source>
</evidence>
<dbReference type="SMART" id="SM00369">
    <property type="entry name" value="LRR_TYP"/>
    <property type="match status" value="7"/>
</dbReference>
<feature type="transmembrane region" description="Helical" evidence="15">
    <location>
        <begin position="257"/>
        <end position="282"/>
    </location>
</feature>
<evidence type="ECO:0000313" key="17">
    <source>
        <dbReference type="EnsemblMetazoa" id="GMOY001494.P1772"/>
    </source>
</evidence>
<proteinExistence type="inferred from homology"/>
<evidence type="ECO:0000313" key="18">
    <source>
        <dbReference type="Proteomes" id="UP000092444"/>
    </source>
</evidence>
<feature type="transmembrane region" description="Helical" evidence="15">
    <location>
        <begin position="109"/>
        <end position="130"/>
    </location>
</feature>
<evidence type="ECO:0000256" key="2">
    <source>
        <dbReference type="ARBA" id="ARBA00004687"/>
    </source>
</evidence>
<keyword evidence="4 15" id="KW-0337">GPI-anchor biosynthesis</keyword>
<evidence type="ECO:0000256" key="15">
    <source>
        <dbReference type="RuleBase" id="RU365064"/>
    </source>
</evidence>
<dbReference type="Proteomes" id="UP000092444">
    <property type="component" value="Unassembled WGS sequence"/>
</dbReference>
<evidence type="ECO:0000256" key="10">
    <source>
        <dbReference type="ARBA" id="ARBA00022824"/>
    </source>
</evidence>
<comment type="similarity">
    <text evidence="3 15">Belongs to the PIGM family.</text>
</comment>
<keyword evidence="9" id="KW-0677">Repeat</keyword>
<keyword evidence="8 15" id="KW-0812">Transmembrane</keyword>
<feature type="transmembrane region" description="Helical" evidence="15">
    <location>
        <begin position="230"/>
        <end position="250"/>
    </location>
</feature>
<evidence type="ECO:0000256" key="3">
    <source>
        <dbReference type="ARBA" id="ARBA00011071"/>
    </source>
</evidence>
<keyword evidence="6 15" id="KW-0328">Glycosyltransferase</keyword>